<dbReference type="AlphaFoldDB" id="A0A9D1PN20"/>
<dbReference type="InterPro" id="IPR012347">
    <property type="entry name" value="Ferritin-like"/>
</dbReference>
<gene>
    <name evidence="2" type="ORF">H9895_08330</name>
</gene>
<protein>
    <recommendedName>
        <fullName evidence="1">Ferritin/DPS domain-containing protein</fullName>
    </recommendedName>
</protein>
<name>A0A9D1PN20_9BACI</name>
<dbReference type="GO" id="GO:0008199">
    <property type="term" value="F:ferric iron binding"/>
    <property type="evidence" value="ECO:0007669"/>
    <property type="project" value="InterPro"/>
</dbReference>
<evidence type="ECO:0000259" key="1">
    <source>
        <dbReference type="Pfam" id="PF00210"/>
    </source>
</evidence>
<evidence type="ECO:0000313" key="2">
    <source>
        <dbReference type="EMBL" id="HIV75067.1"/>
    </source>
</evidence>
<dbReference type="Proteomes" id="UP000823937">
    <property type="component" value="Unassembled WGS sequence"/>
</dbReference>
<dbReference type="SUPFAM" id="SSF47240">
    <property type="entry name" value="Ferritin-like"/>
    <property type="match status" value="1"/>
</dbReference>
<evidence type="ECO:0000313" key="3">
    <source>
        <dbReference type="Proteomes" id="UP000823937"/>
    </source>
</evidence>
<accession>A0A9D1PN20</accession>
<dbReference type="InterPro" id="IPR009078">
    <property type="entry name" value="Ferritin-like_SF"/>
</dbReference>
<dbReference type="EMBL" id="DXHX01000123">
    <property type="protein sequence ID" value="HIV75067.1"/>
    <property type="molecule type" value="Genomic_DNA"/>
</dbReference>
<proteinExistence type="predicted"/>
<dbReference type="InterPro" id="IPR008331">
    <property type="entry name" value="Ferritin_DPS_dom"/>
</dbReference>
<comment type="caution">
    <text evidence="2">The sequence shown here is derived from an EMBL/GenBank/DDBJ whole genome shotgun (WGS) entry which is preliminary data.</text>
</comment>
<reference evidence="2" key="2">
    <citation type="submission" date="2021-04" db="EMBL/GenBank/DDBJ databases">
        <authorList>
            <person name="Gilroy R."/>
        </authorList>
    </citation>
    <scope>NUCLEOTIDE SEQUENCE</scope>
    <source>
        <strain evidence="2">CHK169-2315</strain>
    </source>
</reference>
<reference evidence="2" key="1">
    <citation type="journal article" date="2021" name="PeerJ">
        <title>Extensive microbial diversity within the chicken gut microbiome revealed by metagenomics and culture.</title>
        <authorList>
            <person name="Gilroy R."/>
            <person name="Ravi A."/>
            <person name="Getino M."/>
            <person name="Pursley I."/>
            <person name="Horton D.L."/>
            <person name="Alikhan N.F."/>
            <person name="Baker D."/>
            <person name="Gharbi K."/>
            <person name="Hall N."/>
            <person name="Watson M."/>
            <person name="Adriaenssens E.M."/>
            <person name="Foster-Nyarko E."/>
            <person name="Jarju S."/>
            <person name="Secka A."/>
            <person name="Antonio M."/>
            <person name="Oren A."/>
            <person name="Chaudhuri R.R."/>
            <person name="La Ragione R."/>
            <person name="Hildebrand F."/>
            <person name="Pallen M.J."/>
        </authorList>
    </citation>
    <scope>NUCLEOTIDE SEQUENCE</scope>
    <source>
        <strain evidence="2">CHK169-2315</strain>
    </source>
</reference>
<dbReference type="Pfam" id="PF00210">
    <property type="entry name" value="Ferritin"/>
    <property type="match status" value="1"/>
</dbReference>
<feature type="domain" description="Ferritin/DPS" evidence="1">
    <location>
        <begin position="1"/>
        <end position="89"/>
    </location>
</feature>
<organism evidence="2 3">
    <name type="scientific">Candidatus Pseudogracilibacillus intestinigallinarum</name>
    <dbReference type="NCBI Taxonomy" id="2838742"/>
    <lineage>
        <taxon>Bacteria</taxon>
        <taxon>Bacillati</taxon>
        <taxon>Bacillota</taxon>
        <taxon>Bacilli</taxon>
        <taxon>Bacillales</taxon>
        <taxon>Bacillaceae</taxon>
        <taxon>Pseudogracilibacillus</taxon>
    </lineage>
</organism>
<sequence>MHRLASYITSINGRPFCTMEKFLQEKTIEEATADDELHEMFAQLVHDFTKMKREIIHHGLKEVDECKDMMTKHFLMDHLIQLQHHISTCLTYEK</sequence>
<dbReference type="Gene3D" id="1.20.1260.10">
    <property type="match status" value="1"/>
</dbReference>